<reference evidence="1 2" key="1">
    <citation type="submission" date="2019-05" db="EMBL/GenBank/DDBJ databases">
        <title>Another draft genome of Portunus trituberculatus and its Hox gene families provides insights of decapod evolution.</title>
        <authorList>
            <person name="Jeong J.-H."/>
            <person name="Song I."/>
            <person name="Kim S."/>
            <person name="Choi T."/>
            <person name="Kim D."/>
            <person name="Ryu S."/>
            <person name="Kim W."/>
        </authorList>
    </citation>
    <scope>NUCLEOTIDE SEQUENCE [LARGE SCALE GENOMIC DNA]</scope>
    <source>
        <tissue evidence="1">Muscle</tissue>
    </source>
</reference>
<sequence>MWRGVARVAR</sequence>
<evidence type="ECO:0000313" key="2">
    <source>
        <dbReference type="Proteomes" id="UP000324222"/>
    </source>
</evidence>
<keyword evidence="2" id="KW-1185">Reference proteome</keyword>
<gene>
    <name evidence="1" type="ORF">E2C01_027461</name>
</gene>
<dbReference type="Proteomes" id="UP000324222">
    <property type="component" value="Unassembled WGS sequence"/>
</dbReference>
<organism evidence="1 2">
    <name type="scientific">Portunus trituberculatus</name>
    <name type="common">Swimming crab</name>
    <name type="synonym">Neptunus trituberculatus</name>
    <dbReference type="NCBI Taxonomy" id="210409"/>
    <lineage>
        <taxon>Eukaryota</taxon>
        <taxon>Metazoa</taxon>
        <taxon>Ecdysozoa</taxon>
        <taxon>Arthropoda</taxon>
        <taxon>Crustacea</taxon>
        <taxon>Multicrustacea</taxon>
        <taxon>Malacostraca</taxon>
        <taxon>Eumalacostraca</taxon>
        <taxon>Eucarida</taxon>
        <taxon>Decapoda</taxon>
        <taxon>Pleocyemata</taxon>
        <taxon>Brachyura</taxon>
        <taxon>Eubrachyura</taxon>
        <taxon>Portunoidea</taxon>
        <taxon>Portunidae</taxon>
        <taxon>Portuninae</taxon>
        <taxon>Portunus</taxon>
    </lineage>
</organism>
<name>A0A5B7EKW7_PORTR</name>
<protein>
    <submittedName>
        <fullName evidence="1">Uncharacterized protein</fullName>
    </submittedName>
</protein>
<evidence type="ECO:0000313" key="1">
    <source>
        <dbReference type="EMBL" id="MPC34085.1"/>
    </source>
</evidence>
<comment type="caution">
    <text evidence="1">The sequence shown here is derived from an EMBL/GenBank/DDBJ whole genome shotgun (WGS) entry which is preliminary data.</text>
</comment>
<accession>A0A5B7EKW7</accession>
<proteinExistence type="predicted"/>
<dbReference type="EMBL" id="VSRR010002977">
    <property type="protein sequence ID" value="MPC34085.1"/>
    <property type="molecule type" value="Genomic_DNA"/>
</dbReference>